<comment type="caution">
    <text evidence="2">The sequence shown here is derived from an EMBL/GenBank/DDBJ whole genome shotgun (WGS) entry which is preliminary data.</text>
</comment>
<dbReference type="EMBL" id="NRJG01000151">
    <property type="protein sequence ID" value="RIY35085.1"/>
    <property type="molecule type" value="Genomic_DNA"/>
</dbReference>
<feature type="transmembrane region" description="Helical" evidence="1">
    <location>
        <begin position="27"/>
        <end position="49"/>
    </location>
</feature>
<evidence type="ECO:0000256" key="1">
    <source>
        <dbReference type="SAM" id="Phobius"/>
    </source>
</evidence>
<gene>
    <name evidence="2" type="ORF">CKF58_07110</name>
</gene>
<dbReference type="OrthoDB" id="5678159at2"/>
<evidence type="ECO:0000313" key="3">
    <source>
        <dbReference type="Proteomes" id="UP000265916"/>
    </source>
</evidence>
<accession>A0A3A1YBM6</accession>
<dbReference type="Pfam" id="PF17364">
    <property type="entry name" value="DUF5389"/>
    <property type="match status" value="1"/>
</dbReference>
<sequence length="119" mass="13649">MSEQSMSEQNNSSNVTREYKSNLPKVSMLYVLNLVFCFPIFFYPLLMLISASLKEAPEHLKTLIQVVDIVIWTYPVPLFILAWVFSLIWKRNPVLGKRVIVSAIIIELLLVIGLVILLI</sequence>
<feature type="transmembrane region" description="Helical" evidence="1">
    <location>
        <begin position="100"/>
        <end position="118"/>
    </location>
</feature>
<protein>
    <submittedName>
        <fullName evidence="2">Uncharacterized protein</fullName>
    </submittedName>
</protein>
<keyword evidence="3" id="KW-1185">Reference proteome</keyword>
<evidence type="ECO:0000313" key="2">
    <source>
        <dbReference type="EMBL" id="RIY35085.1"/>
    </source>
</evidence>
<keyword evidence="1" id="KW-0472">Membrane</keyword>
<keyword evidence="1" id="KW-0812">Transmembrane</keyword>
<dbReference type="Proteomes" id="UP000265916">
    <property type="component" value="Unassembled WGS sequence"/>
</dbReference>
<dbReference type="InterPro" id="IPR035333">
    <property type="entry name" value="DUF5389"/>
</dbReference>
<keyword evidence="1" id="KW-1133">Transmembrane helix</keyword>
<organism evidence="2 3">
    <name type="scientific">Psittacicella hinzii</name>
    <dbReference type="NCBI Taxonomy" id="2028575"/>
    <lineage>
        <taxon>Bacteria</taxon>
        <taxon>Pseudomonadati</taxon>
        <taxon>Pseudomonadota</taxon>
        <taxon>Gammaproteobacteria</taxon>
        <taxon>Pasteurellales</taxon>
        <taxon>Psittacicellaceae</taxon>
        <taxon>Psittacicella</taxon>
    </lineage>
</organism>
<feature type="transmembrane region" description="Helical" evidence="1">
    <location>
        <begin position="69"/>
        <end position="88"/>
    </location>
</feature>
<reference evidence="2 3" key="1">
    <citation type="submission" date="2017-08" db="EMBL/GenBank/DDBJ databases">
        <title>Reclassification of Bisgaard taxon 37 and 44.</title>
        <authorList>
            <person name="Christensen H."/>
        </authorList>
    </citation>
    <scope>NUCLEOTIDE SEQUENCE [LARGE SCALE GENOMIC DNA]</scope>
    <source>
        <strain evidence="2 3">111</strain>
    </source>
</reference>
<dbReference type="RefSeq" id="WP_119532402.1">
    <property type="nucleotide sequence ID" value="NZ_JBHSSP010000024.1"/>
</dbReference>
<dbReference type="AlphaFoldDB" id="A0A3A1YBM6"/>
<name>A0A3A1YBM6_9GAMM</name>
<proteinExistence type="predicted"/>